<protein>
    <submittedName>
        <fullName evidence="1">Uncharacterized protein</fullName>
    </submittedName>
</protein>
<reference evidence="1" key="1">
    <citation type="journal article" date="2014" name="Front. Microbiol.">
        <title>High frequency of phylogenetically diverse reductive dehalogenase-homologous genes in deep subseafloor sedimentary metagenomes.</title>
        <authorList>
            <person name="Kawai M."/>
            <person name="Futagami T."/>
            <person name="Toyoda A."/>
            <person name="Takaki Y."/>
            <person name="Nishi S."/>
            <person name="Hori S."/>
            <person name="Arai W."/>
            <person name="Tsubouchi T."/>
            <person name="Morono Y."/>
            <person name="Uchiyama I."/>
            <person name="Ito T."/>
            <person name="Fujiyama A."/>
            <person name="Inagaki F."/>
            <person name="Takami H."/>
        </authorList>
    </citation>
    <scope>NUCLEOTIDE SEQUENCE</scope>
    <source>
        <strain evidence="1">Expedition CK06-06</strain>
    </source>
</reference>
<accession>X0XBL2</accession>
<gene>
    <name evidence="1" type="ORF">S01H1_67737</name>
</gene>
<name>X0XBL2_9ZZZZ</name>
<dbReference type="AlphaFoldDB" id="X0XBL2"/>
<proteinExistence type="predicted"/>
<organism evidence="1">
    <name type="scientific">marine sediment metagenome</name>
    <dbReference type="NCBI Taxonomy" id="412755"/>
    <lineage>
        <taxon>unclassified sequences</taxon>
        <taxon>metagenomes</taxon>
        <taxon>ecological metagenomes</taxon>
    </lineage>
</organism>
<dbReference type="EMBL" id="BARS01044882">
    <property type="protein sequence ID" value="GAG40569.1"/>
    <property type="molecule type" value="Genomic_DNA"/>
</dbReference>
<comment type="caution">
    <text evidence="1">The sequence shown here is derived from an EMBL/GenBank/DDBJ whole genome shotgun (WGS) entry which is preliminary data.</text>
</comment>
<sequence>MAKPKIVWGRITNPKPPFQYTYIGRAPCKRDGVSRTVAMVVHDANMTLWAWHLVGSGIGHMGYENNPAIAQEMAEMAWQK</sequence>
<feature type="non-terminal residue" evidence="1">
    <location>
        <position position="80"/>
    </location>
</feature>
<evidence type="ECO:0000313" key="1">
    <source>
        <dbReference type="EMBL" id="GAG40569.1"/>
    </source>
</evidence>